<proteinExistence type="predicted"/>
<dbReference type="OrthoDB" id="10558085at2759"/>
<protein>
    <submittedName>
        <fullName evidence="1">Uncharacterized protein</fullName>
    </submittedName>
</protein>
<gene>
    <name evidence="1" type="ORF">CB0940_11339</name>
</gene>
<dbReference type="Proteomes" id="UP000230605">
    <property type="component" value="Chromosome 9"/>
</dbReference>
<evidence type="ECO:0000313" key="2">
    <source>
        <dbReference type="Proteomes" id="UP000230605"/>
    </source>
</evidence>
<reference evidence="1 2" key="1">
    <citation type="submission" date="2015-10" db="EMBL/GenBank/DDBJ databases">
        <title>The cercosporin biosynthetic gene cluster was horizontally transferred to several fungal lineages and shown to be expanded in Cercospora beticola based on microsynteny with recipient genomes.</title>
        <authorList>
            <person name="De Jonge R."/>
            <person name="Ebert M.K."/>
            <person name="Suttle J.C."/>
            <person name="Jurick Ii W.M."/>
            <person name="Secor G.A."/>
            <person name="Thomma B.P."/>
            <person name="Van De Peer Y."/>
            <person name="Bolton M.D."/>
        </authorList>
    </citation>
    <scope>NUCLEOTIDE SEQUENCE [LARGE SCALE GENOMIC DNA]</scope>
    <source>
        <strain evidence="1 2">09-40</strain>
    </source>
</reference>
<organism evidence="1 2">
    <name type="scientific">Cercospora beticola</name>
    <name type="common">Sugarbeet leaf spot fungus</name>
    <dbReference type="NCBI Taxonomy" id="122368"/>
    <lineage>
        <taxon>Eukaryota</taxon>
        <taxon>Fungi</taxon>
        <taxon>Dikarya</taxon>
        <taxon>Ascomycota</taxon>
        <taxon>Pezizomycotina</taxon>
        <taxon>Dothideomycetes</taxon>
        <taxon>Dothideomycetidae</taxon>
        <taxon>Mycosphaerellales</taxon>
        <taxon>Mycosphaerellaceae</taxon>
        <taxon>Cercospora</taxon>
    </lineage>
</organism>
<accession>A0A2G5HEQ0</accession>
<name>A0A2G5HEQ0_CERBT</name>
<sequence>MTMAASSESKPVSDMAADEVSGEHHYLCHQLTELLQQELHTSYRVFDVAELLERVLLHVPNQDLLISVPLVCKSARRGSR</sequence>
<evidence type="ECO:0000313" key="1">
    <source>
        <dbReference type="EMBL" id="PIA90985.1"/>
    </source>
</evidence>
<comment type="caution">
    <text evidence="1">The sequence shown here is derived from an EMBL/GenBank/DDBJ whole genome shotgun (WGS) entry which is preliminary data.</text>
</comment>
<dbReference type="AlphaFoldDB" id="A0A2G5HEQ0"/>
<dbReference type="EMBL" id="LKMD01000107">
    <property type="protein sequence ID" value="PIA90985.1"/>
    <property type="molecule type" value="Genomic_DNA"/>
</dbReference>